<dbReference type="InterPro" id="IPR041247">
    <property type="entry name" value="Rad52_fam"/>
</dbReference>
<organism evidence="7 8">
    <name type="scientific">Lachancea fermentati</name>
    <name type="common">Zygosaccharomyces fermentati</name>
    <dbReference type="NCBI Taxonomy" id="4955"/>
    <lineage>
        <taxon>Eukaryota</taxon>
        <taxon>Fungi</taxon>
        <taxon>Dikarya</taxon>
        <taxon>Ascomycota</taxon>
        <taxon>Saccharomycotina</taxon>
        <taxon>Saccharomycetes</taxon>
        <taxon>Saccharomycetales</taxon>
        <taxon>Saccharomycetaceae</taxon>
        <taxon>Lachancea</taxon>
    </lineage>
</organism>
<gene>
    <name evidence="7" type="ORF">LAFE_0E07580G</name>
</gene>
<keyword evidence="8" id="KW-1185">Reference proteome</keyword>
<evidence type="ECO:0000313" key="7">
    <source>
        <dbReference type="EMBL" id="SCW01802.1"/>
    </source>
</evidence>
<keyword evidence="4 5" id="KW-0234">DNA repair</keyword>
<dbReference type="STRING" id="4955.A0A1G4MD53"/>
<accession>A0A1G4MD53</accession>
<evidence type="ECO:0000313" key="8">
    <source>
        <dbReference type="Proteomes" id="UP000190831"/>
    </source>
</evidence>
<comment type="function">
    <text evidence="5">Involved in the repair of double-strand breaks in DNA during vegetative growth via recombination and single-strand annealing. Anneals complementary single-stranded DNA.</text>
</comment>
<protein>
    <recommendedName>
        <fullName evidence="5">DNA repair protein RAD59</fullName>
    </recommendedName>
</protein>
<dbReference type="OMA" id="WSVQRIG"/>
<dbReference type="PANTHER" id="PTHR12132:SF2">
    <property type="entry name" value="DNA REPAIR PROTEIN RAD59"/>
    <property type="match status" value="1"/>
</dbReference>
<dbReference type="InterPro" id="IPR007232">
    <property type="entry name" value="Rad52_Rad59_Rad22"/>
</dbReference>
<comment type="subunit">
    <text evidence="5">Interacts with RAD51 and RAD52.</text>
</comment>
<evidence type="ECO:0000256" key="4">
    <source>
        <dbReference type="ARBA" id="ARBA00023204"/>
    </source>
</evidence>
<dbReference type="InterPro" id="IPR042525">
    <property type="entry name" value="Rad52_Rad59_Rad22_sf"/>
</dbReference>
<proteinExistence type="inferred from homology"/>
<dbReference type="GO" id="GO:0005634">
    <property type="term" value="C:nucleus"/>
    <property type="evidence" value="ECO:0007669"/>
    <property type="project" value="UniProtKB-SubCell"/>
</dbReference>
<dbReference type="GO" id="GO:0006312">
    <property type="term" value="P:mitotic recombination"/>
    <property type="evidence" value="ECO:0007669"/>
    <property type="project" value="TreeGrafter"/>
</dbReference>
<dbReference type="SUPFAM" id="SSF54768">
    <property type="entry name" value="dsRNA-binding domain-like"/>
    <property type="match status" value="1"/>
</dbReference>
<dbReference type="GO" id="GO:0000724">
    <property type="term" value="P:double-strand break repair via homologous recombination"/>
    <property type="evidence" value="ECO:0007669"/>
    <property type="project" value="TreeGrafter"/>
</dbReference>
<feature type="region of interest" description="Disordered" evidence="6">
    <location>
        <begin position="133"/>
        <end position="152"/>
    </location>
</feature>
<dbReference type="AlphaFoldDB" id="A0A1G4MD53"/>
<evidence type="ECO:0000256" key="6">
    <source>
        <dbReference type="SAM" id="MobiDB-lite"/>
    </source>
</evidence>
<reference evidence="8" key="1">
    <citation type="submission" date="2016-03" db="EMBL/GenBank/DDBJ databases">
        <authorList>
            <person name="Devillers H."/>
        </authorList>
    </citation>
    <scope>NUCLEOTIDE SEQUENCE [LARGE SCALE GENOMIC DNA]</scope>
</reference>
<dbReference type="InterPro" id="IPR016810">
    <property type="entry name" value="Rad59"/>
</dbReference>
<dbReference type="Proteomes" id="UP000190831">
    <property type="component" value="Chromosome E"/>
</dbReference>
<comment type="subcellular location">
    <subcellularLocation>
        <location evidence="5">Nucleus</location>
    </subcellularLocation>
</comment>
<comment type="similarity">
    <text evidence="1 5">Belongs to the RAD52 family.</text>
</comment>
<dbReference type="GO" id="GO:0045002">
    <property type="term" value="P:double-strand break repair via single-strand annealing"/>
    <property type="evidence" value="ECO:0007669"/>
    <property type="project" value="InterPro"/>
</dbReference>
<keyword evidence="5" id="KW-0539">Nucleus</keyword>
<evidence type="ECO:0000256" key="1">
    <source>
        <dbReference type="ARBA" id="ARBA00006638"/>
    </source>
</evidence>
<evidence type="ECO:0000256" key="3">
    <source>
        <dbReference type="ARBA" id="ARBA00023172"/>
    </source>
</evidence>
<dbReference type="Gene3D" id="3.30.390.80">
    <property type="entry name" value="DNA repair protein Rad52/59/22"/>
    <property type="match status" value="1"/>
</dbReference>
<dbReference type="Pfam" id="PF04098">
    <property type="entry name" value="Rad52_Rad22"/>
    <property type="match status" value="1"/>
</dbReference>
<dbReference type="OrthoDB" id="206565at2759"/>
<dbReference type="PANTHER" id="PTHR12132">
    <property type="entry name" value="DNA REPAIR AND RECOMBINATION PROTEIN RAD52, RAD59"/>
    <property type="match status" value="1"/>
</dbReference>
<evidence type="ECO:0000256" key="5">
    <source>
        <dbReference type="PIRNR" id="PIRNR022936"/>
    </source>
</evidence>
<sequence length="197" mass="22226">MTNLSYEGALYEAAPGVTLDDLNIVENWINRPASEWAVQKIGVLQSKIEQYTYKIYHSNRYGKHALSKLIPIQTIIQYANESFGYNGWSVEVLEVRAVNLDVKDQNSDSIDKELYTVTTEARIKVTLKDGTNTSSDGFGKATTSSKGESHGRSKKDAIHCALKKCFLQFEGIVLEHERKVDTNYYVDGLYGSKMDRK</sequence>
<dbReference type="PIRSF" id="PIRSF022936">
    <property type="entry name" value="RAD59_fungi"/>
    <property type="match status" value="1"/>
</dbReference>
<dbReference type="EMBL" id="LT598488">
    <property type="protein sequence ID" value="SCW01802.1"/>
    <property type="molecule type" value="Genomic_DNA"/>
</dbReference>
<keyword evidence="2 5" id="KW-0227">DNA damage</keyword>
<name>A0A1G4MD53_LACFM</name>
<keyword evidence="3 5" id="KW-0233">DNA recombination</keyword>
<evidence type="ECO:0000256" key="2">
    <source>
        <dbReference type="ARBA" id="ARBA00022763"/>
    </source>
</evidence>
<feature type="compositionally biased region" description="Polar residues" evidence="6">
    <location>
        <begin position="133"/>
        <end position="146"/>
    </location>
</feature>